<dbReference type="InterPro" id="IPR001345">
    <property type="entry name" value="PG/BPGM_mutase_AS"/>
</dbReference>
<dbReference type="InterPro" id="IPR050275">
    <property type="entry name" value="PGM_Phosphatase"/>
</dbReference>
<reference evidence="3" key="1">
    <citation type="journal article" date="2008" name="J. Bacteriol.">
        <title>Genome sequence of the fish pathogen Renibacterium salmoninarum suggests reductive evolution away from an environmental Arthrobacter ancestor.</title>
        <authorList>
            <person name="Wiens G.D."/>
            <person name="Rockey D.D."/>
            <person name="Wu Z."/>
            <person name="Chang J."/>
            <person name="Levy R."/>
            <person name="Crane S."/>
            <person name="Chen D.S."/>
            <person name="Capri G.R."/>
            <person name="Burnett J.R."/>
            <person name="Sudheesh P.S."/>
            <person name="Schipma M.J."/>
            <person name="Burd H."/>
            <person name="Bhattacharyya A."/>
            <person name="Rhodes L.D."/>
            <person name="Kaul R."/>
            <person name="Strom M.S."/>
        </authorList>
    </citation>
    <scope>NUCLEOTIDE SEQUENCE [LARGE SCALE GENOMIC DNA]</scope>
    <source>
        <strain evidence="3">ATCC 33209 / DSM 20767 / JCM 11484 / NBRC 15589 / NCIMB 2235</strain>
    </source>
</reference>
<accession>A9WQE6</accession>
<dbReference type="SMART" id="SM00855">
    <property type="entry name" value="PGAM"/>
    <property type="match status" value="1"/>
</dbReference>
<gene>
    <name evidence="2" type="ordered locus">RSal33209_0852</name>
</gene>
<dbReference type="STRING" id="288705.RSal33209_0852"/>
<dbReference type="InterPro" id="IPR013078">
    <property type="entry name" value="His_Pase_superF_clade-1"/>
</dbReference>
<dbReference type="EMBL" id="CP000910">
    <property type="protein sequence ID" value="ABY22596.1"/>
    <property type="molecule type" value="Genomic_DNA"/>
</dbReference>
<sequence length="226" mass="24004">MRLILIRHGQTESNVHRLLDTAMPGPGLTELGQQQAAGLVSALAEQPLDAIYSSIATRAQQTAAPLAANRELVPIIREGAREIAAGDLEMSAEMASVMAYLKVVSAWLQGDREVRMAGADTGTEVLSRFDAVVQEALEAGHNSAAIVSHGAMIRTWTACRAVNIDQRTPEKYDLSNTGVVVLEDGTGDPERPWTVTSWAGEPAGGAQLADPLHDGPNVGSWTAESR</sequence>
<dbReference type="HOGENOM" id="CLU_033323_9_5_11"/>
<dbReference type="AlphaFoldDB" id="A9WQE6"/>
<dbReference type="Pfam" id="PF00300">
    <property type="entry name" value="His_Phos_1"/>
    <property type="match status" value="1"/>
</dbReference>
<proteinExistence type="predicted"/>
<dbReference type="PANTHER" id="PTHR48100">
    <property type="entry name" value="BROAD-SPECIFICITY PHOSPHATASE YOR283W-RELATED"/>
    <property type="match status" value="1"/>
</dbReference>
<dbReference type="PANTHER" id="PTHR48100:SF58">
    <property type="entry name" value="PE-PGRS FAMILY PROTEIN PE_PGRS11"/>
    <property type="match status" value="1"/>
</dbReference>
<dbReference type="KEGG" id="rsa:RSal33209_0852"/>
<protein>
    <submittedName>
        <fullName evidence="2">Phosphoglycerate/bisphosphoglycerate mutase</fullName>
    </submittedName>
</protein>
<dbReference type="GO" id="GO:0016791">
    <property type="term" value="F:phosphatase activity"/>
    <property type="evidence" value="ECO:0007669"/>
    <property type="project" value="TreeGrafter"/>
</dbReference>
<dbReference type="Proteomes" id="UP000002007">
    <property type="component" value="Chromosome"/>
</dbReference>
<keyword evidence="3" id="KW-1185">Reference proteome</keyword>
<dbReference type="GO" id="GO:0005737">
    <property type="term" value="C:cytoplasm"/>
    <property type="evidence" value="ECO:0007669"/>
    <property type="project" value="TreeGrafter"/>
</dbReference>
<dbReference type="Gene3D" id="3.40.50.1240">
    <property type="entry name" value="Phosphoglycerate mutase-like"/>
    <property type="match status" value="1"/>
</dbReference>
<feature type="region of interest" description="Disordered" evidence="1">
    <location>
        <begin position="200"/>
        <end position="226"/>
    </location>
</feature>
<name>A9WQE6_RENSM</name>
<evidence type="ECO:0000256" key="1">
    <source>
        <dbReference type="SAM" id="MobiDB-lite"/>
    </source>
</evidence>
<dbReference type="SUPFAM" id="SSF53254">
    <property type="entry name" value="Phosphoglycerate mutase-like"/>
    <property type="match status" value="1"/>
</dbReference>
<evidence type="ECO:0000313" key="2">
    <source>
        <dbReference type="EMBL" id="ABY22596.1"/>
    </source>
</evidence>
<evidence type="ECO:0000313" key="3">
    <source>
        <dbReference type="Proteomes" id="UP000002007"/>
    </source>
</evidence>
<dbReference type="PROSITE" id="PS00175">
    <property type="entry name" value="PG_MUTASE"/>
    <property type="match status" value="1"/>
</dbReference>
<organism evidence="2 3">
    <name type="scientific">Renibacterium salmoninarum (strain ATCC 33209 / DSM 20767 / JCM 11484 / NBRC 15589 / NCIMB 2235)</name>
    <dbReference type="NCBI Taxonomy" id="288705"/>
    <lineage>
        <taxon>Bacteria</taxon>
        <taxon>Bacillati</taxon>
        <taxon>Actinomycetota</taxon>
        <taxon>Actinomycetes</taxon>
        <taxon>Micrococcales</taxon>
        <taxon>Micrococcaceae</taxon>
        <taxon>Renibacterium</taxon>
    </lineage>
</organism>
<dbReference type="eggNOG" id="COG0406">
    <property type="taxonomic scope" value="Bacteria"/>
</dbReference>
<dbReference type="InterPro" id="IPR029033">
    <property type="entry name" value="His_PPase_superfam"/>
</dbReference>
<dbReference type="CDD" id="cd07067">
    <property type="entry name" value="HP_PGM_like"/>
    <property type="match status" value="1"/>
</dbReference>
<dbReference type="RefSeq" id="WP_012244291.1">
    <property type="nucleotide sequence ID" value="NC_010168.1"/>
</dbReference>